<reference evidence="4" key="1">
    <citation type="submission" date="2016-10" db="EMBL/GenBank/DDBJ databases">
        <authorList>
            <person name="Varghese N."/>
            <person name="Submissions S."/>
        </authorList>
    </citation>
    <scope>NUCLEOTIDE SEQUENCE [LARGE SCALE GENOMIC DNA]</scope>
    <source>
        <strain evidence="4">CGMCC 1.3431</strain>
    </source>
</reference>
<dbReference type="Pfam" id="PF01979">
    <property type="entry name" value="Amidohydro_1"/>
    <property type="match status" value="1"/>
</dbReference>
<evidence type="ECO:0000313" key="3">
    <source>
        <dbReference type="EMBL" id="SCW64319.1"/>
    </source>
</evidence>
<accession>A0A1G4S7F9</accession>
<evidence type="ECO:0000313" key="4">
    <source>
        <dbReference type="Proteomes" id="UP000199150"/>
    </source>
</evidence>
<dbReference type="OrthoDB" id="9796020at2"/>
<evidence type="ECO:0000256" key="1">
    <source>
        <dbReference type="SAM" id="SignalP"/>
    </source>
</evidence>
<dbReference type="PANTHER" id="PTHR43135">
    <property type="entry name" value="ALPHA-D-RIBOSE 1-METHYLPHOSPHONATE 5-TRIPHOSPHATE DIPHOSPHATASE"/>
    <property type="match status" value="1"/>
</dbReference>
<dbReference type="PANTHER" id="PTHR43135:SF3">
    <property type="entry name" value="ALPHA-D-RIBOSE 1-METHYLPHOSPHONATE 5-TRIPHOSPHATE DIPHOSPHATASE"/>
    <property type="match status" value="1"/>
</dbReference>
<proteinExistence type="predicted"/>
<feature type="signal peptide" evidence="1">
    <location>
        <begin position="1"/>
        <end position="24"/>
    </location>
</feature>
<dbReference type="RefSeq" id="WP_090648210.1">
    <property type="nucleotide sequence ID" value="NZ_CBCRYE010000001.1"/>
</dbReference>
<dbReference type="SUPFAM" id="SSF51338">
    <property type="entry name" value="Composite domain of metallo-dependent hydrolases"/>
    <property type="match status" value="1"/>
</dbReference>
<dbReference type="STRING" id="260084.SAMN02927928_2442"/>
<evidence type="ECO:0000259" key="2">
    <source>
        <dbReference type="Pfam" id="PF01979"/>
    </source>
</evidence>
<feature type="domain" description="Amidohydrolase-related" evidence="2">
    <location>
        <begin position="123"/>
        <end position="462"/>
    </location>
</feature>
<dbReference type="Proteomes" id="UP000199150">
    <property type="component" value="Unassembled WGS sequence"/>
</dbReference>
<dbReference type="InterPro" id="IPR032466">
    <property type="entry name" value="Metal_Hydrolase"/>
</dbReference>
<dbReference type="InterPro" id="IPR051781">
    <property type="entry name" value="Metallo-dep_Hydrolase"/>
</dbReference>
<keyword evidence="1" id="KW-0732">Signal</keyword>
<protein>
    <submittedName>
        <fullName evidence="3">Imidazolonepropionase</fullName>
    </submittedName>
</protein>
<keyword evidence="4" id="KW-1185">Reference proteome</keyword>
<dbReference type="Gene3D" id="3.20.20.140">
    <property type="entry name" value="Metal-dependent hydrolases"/>
    <property type="match status" value="1"/>
</dbReference>
<dbReference type="EMBL" id="FMTS01000003">
    <property type="protein sequence ID" value="SCW64319.1"/>
    <property type="molecule type" value="Genomic_DNA"/>
</dbReference>
<dbReference type="Gene3D" id="2.30.40.10">
    <property type="entry name" value="Urease, subunit C, domain 1"/>
    <property type="match status" value="1"/>
</dbReference>
<dbReference type="GO" id="GO:0016810">
    <property type="term" value="F:hydrolase activity, acting on carbon-nitrogen (but not peptide) bonds"/>
    <property type="evidence" value="ECO:0007669"/>
    <property type="project" value="InterPro"/>
</dbReference>
<gene>
    <name evidence="3" type="ORF">SAMN02927928_2442</name>
</gene>
<dbReference type="InterPro" id="IPR006680">
    <property type="entry name" value="Amidohydro-rel"/>
</dbReference>
<dbReference type="SUPFAM" id="SSF51556">
    <property type="entry name" value="Metallo-dependent hydrolases"/>
    <property type="match status" value="1"/>
</dbReference>
<dbReference type="AlphaFoldDB" id="A0A1G4S7F9"/>
<dbReference type="InterPro" id="IPR011059">
    <property type="entry name" value="Metal-dep_hydrolase_composite"/>
</dbReference>
<sequence length="489" mass="53112">MKGSFSRVWLPVIALSLFCPATWAAAPHRAPYRPPVVRDEKPKPDFAADKAQAHPIPFLLGTNPSTYKPLPRQDVLITHATVLDGAGHRFDDADVLSRDGRIVVIGQHLDGGSSRVIDAKGRWVTPGLIDPHSHDGTYSMPLTSIDSDSSDVSELSSPIAADTWIEHAINTQDASFLYALQGGVTTLQILPGSTPQIGGRAVTLHPIPATNVAAMKFPDAPTGLKMSCGENAKGYYGGKGMRPNSRQGEMANFRDIFSQAQAYRDQWNHYHADPHGPPPSRDLKLDTLAAVLNGDLRVNIHCYRADDMAEMQALATEFDFKITAFHHTVEGYKNPELFTKTGTCAIVWPDWWGFKMEANDGIRENAAILDAAGACVTVHSDSPVIGQRLNIEAAKAAAAGRHMGLPEAPEHIIKWITSNPAKVLGLEDRVGTLAPGYNADIVIWSGDPFSIYTKADTVMIDGAIAYDRHDPAYQPLSDFQLGRKAGVMQ</sequence>
<organism evidence="3 4">
    <name type="scientific">Asticcacaulis taihuensis</name>
    <dbReference type="NCBI Taxonomy" id="260084"/>
    <lineage>
        <taxon>Bacteria</taxon>
        <taxon>Pseudomonadati</taxon>
        <taxon>Pseudomonadota</taxon>
        <taxon>Alphaproteobacteria</taxon>
        <taxon>Caulobacterales</taxon>
        <taxon>Caulobacteraceae</taxon>
        <taxon>Asticcacaulis</taxon>
    </lineage>
</organism>
<name>A0A1G4S7F9_9CAUL</name>
<feature type="chain" id="PRO_5011642942" evidence="1">
    <location>
        <begin position="25"/>
        <end position="489"/>
    </location>
</feature>